<keyword evidence="8" id="KW-1185">Reference proteome</keyword>
<dbReference type="PANTHER" id="PTHR31290">
    <property type="entry name" value="UV-DAMAGE ENDONUCLEASE"/>
    <property type="match status" value="1"/>
</dbReference>
<proteinExistence type="predicted"/>
<dbReference type="GO" id="GO:0006289">
    <property type="term" value="P:nucleotide-excision repair"/>
    <property type="evidence" value="ECO:0007669"/>
    <property type="project" value="InterPro"/>
</dbReference>
<sequence>MIIRFGYVAMSAILKDCSPSKTITVANLSKINNKQLRHEKLLALAKQNIKNTQRLFYHNKAHGIQLFRITSKLIPLATHNVVDQWDWVNDLRSDLKLLGDFAKKNKFRISAHPDHFTLLNSPKKEILESSIRDLEYHHLILESMGLDYSSKLVIHVGGSYKNKLESIKRFIANHHNIPKHLKQRIVLENDDKTYTSNEVLNICKELQIPMVLDIHHHWCNNDGDDVANYLIDVFNTWKNEPYPPKIHISSPKNEKSFRSHADNIDLHFFLNFLNKAKEINRDFDVMIEAKNKDLALFNLMNELREVDNIKFLGESIIEI</sequence>
<dbReference type="SUPFAM" id="SSF51658">
    <property type="entry name" value="Xylose isomerase-like"/>
    <property type="match status" value="1"/>
</dbReference>
<keyword evidence="2 7" id="KW-0255">Endonuclease</keyword>
<evidence type="ECO:0000256" key="4">
    <source>
        <dbReference type="ARBA" id="ARBA00022769"/>
    </source>
</evidence>
<dbReference type="Proteomes" id="UP000426444">
    <property type="component" value="Chromosome"/>
</dbReference>
<keyword evidence="1" id="KW-0540">Nuclease</keyword>
<keyword evidence="6" id="KW-0234">DNA repair</keyword>
<dbReference type="InterPro" id="IPR036237">
    <property type="entry name" value="Xyl_isomerase-like_sf"/>
</dbReference>
<dbReference type="PANTHER" id="PTHR31290:SF5">
    <property type="entry name" value="UV-DAMAGE ENDONUCLEASE"/>
    <property type="match status" value="1"/>
</dbReference>
<evidence type="ECO:0000256" key="1">
    <source>
        <dbReference type="ARBA" id="ARBA00022722"/>
    </source>
</evidence>
<dbReference type="RefSeq" id="WP_156203279.1">
    <property type="nucleotide sequence ID" value="NZ_CP046457.1"/>
</dbReference>
<organism evidence="7 8">
    <name type="scientific">Candidatus Syntrophocurvum alkaliphilum</name>
    <dbReference type="NCBI Taxonomy" id="2293317"/>
    <lineage>
        <taxon>Bacteria</taxon>
        <taxon>Bacillati</taxon>
        <taxon>Bacillota</taxon>
        <taxon>Clostridia</taxon>
        <taxon>Eubacteriales</taxon>
        <taxon>Syntrophomonadaceae</taxon>
        <taxon>Candidatus Syntrophocurvum</taxon>
    </lineage>
</organism>
<dbReference type="NCBIfam" id="TIGR00629">
    <property type="entry name" value="uvde"/>
    <property type="match status" value="1"/>
</dbReference>
<dbReference type="GO" id="GO:0004519">
    <property type="term" value="F:endonuclease activity"/>
    <property type="evidence" value="ECO:0007669"/>
    <property type="project" value="UniProtKB-KW"/>
</dbReference>
<name>A0A6I6DEB7_9FIRM</name>
<keyword evidence="4" id="KW-0228">DNA excision</keyword>
<accession>A0A6I6DEB7</accession>
<dbReference type="GO" id="GO:0016787">
    <property type="term" value="F:hydrolase activity"/>
    <property type="evidence" value="ECO:0007669"/>
    <property type="project" value="UniProtKB-KW"/>
</dbReference>
<dbReference type="EMBL" id="CP046457">
    <property type="protein sequence ID" value="QGT99372.1"/>
    <property type="molecule type" value="Genomic_DNA"/>
</dbReference>
<dbReference type="KEGG" id="salq:SYNTR_0779"/>
<reference evidence="8" key="1">
    <citation type="journal article" date="2019" name="Microbiology">
        <title>Complete Genome Sequence of an Uncultured Bacterium of the Candidate Phylum Bipolaricaulota.</title>
        <authorList>
            <person name="Kadnikov V.V."/>
            <person name="Mardanov A.V."/>
            <person name="Beletsky A.V."/>
            <person name="Frank Y.A."/>
            <person name="Karnachuk O.V."/>
            <person name="Ravin N.V."/>
        </authorList>
    </citation>
    <scope>NUCLEOTIDE SEQUENCE [LARGE SCALE GENOMIC DNA]</scope>
</reference>
<dbReference type="Pfam" id="PF03851">
    <property type="entry name" value="UvdE"/>
    <property type="match status" value="1"/>
</dbReference>
<evidence type="ECO:0000256" key="5">
    <source>
        <dbReference type="ARBA" id="ARBA00022801"/>
    </source>
</evidence>
<dbReference type="GO" id="GO:0009411">
    <property type="term" value="P:response to UV"/>
    <property type="evidence" value="ECO:0007669"/>
    <property type="project" value="InterPro"/>
</dbReference>
<dbReference type="OrthoDB" id="9782576at2"/>
<evidence type="ECO:0000256" key="6">
    <source>
        <dbReference type="ARBA" id="ARBA00023204"/>
    </source>
</evidence>
<evidence type="ECO:0000256" key="3">
    <source>
        <dbReference type="ARBA" id="ARBA00022763"/>
    </source>
</evidence>
<keyword evidence="3" id="KW-0227">DNA damage</keyword>
<keyword evidence="5" id="KW-0378">Hydrolase</keyword>
<protein>
    <submittedName>
        <fullName evidence="7">UV DNA damage endonuclease</fullName>
    </submittedName>
</protein>
<dbReference type="AlphaFoldDB" id="A0A6I6DEB7"/>
<dbReference type="Gene3D" id="3.20.20.150">
    <property type="entry name" value="Divalent-metal-dependent TIM barrel enzymes"/>
    <property type="match status" value="1"/>
</dbReference>
<evidence type="ECO:0000256" key="2">
    <source>
        <dbReference type="ARBA" id="ARBA00022759"/>
    </source>
</evidence>
<evidence type="ECO:0000313" key="8">
    <source>
        <dbReference type="Proteomes" id="UP000426444"/>
    </source>
</evidence>
<evidence type="ECO:0000313" key="7">
    <source>
        <dbReference type="EMBL" id="QGT99372.1"/>
    </source>
</evidence>
<dbReference type="InterPro" id="IPR004601">
    <property type="entry name" value="UvdE"/>
</dbReference>
<gene>
    <name evidence="7" type="ORF">SYNTR_0779</name>
</gene>